<proteinExistence type="predicted"/>
<name>A0ACC3T999_LIPKO</name>
<keyword evidence="2" id="KW-1185">Reference proteome</keyword>
<dbReference type="EMBL" id="MU971339">
    <property type="protein sequence ID" value="KAK9240523.1"/>
    <property type="molecule type" value="Genomic_DNA"/>
</dbReference>
<dbReference type="Proteomes" id="UP001433508">
    <property type="component" value="Unassembled WGS sequence"/>
</dbReference>
<comment type="caution">
    <text evidence="1">The sequence shown here is derived from an EMBL/GenBank/DDBJ whole genome shotgun (WGS) entry which is preliminary data.</text>
</comment>
<evidence type="ECO:0000313" key="1">
    <source>
        <dbReference type="EMBL" id="KAK9240523.1"/>
    </source>
</evidence>
<evidence type="ECO:0000313" key="2">
    <source>
        <dbReference type="Proteomes" id="UP001433508"/>
    </source>
</evidence>
<gene>
    <name evidence="1" type="ORF">V1525DRAFT_429862</name>
</gene>
<reference evidence="2" key="1">
    <citation type="journal article" date="2024" name="Front. Bioeng. Biotechnol.">
        <title>Genome-scale model development and genomic sequencing of the oleaginous clade Lipomyces.</title>
        <authorList>
            <person name="Czajka J.J."/>
            <person name="Han Y."/>
            <person name="Kim J."/>
            <person name="Mondo S.J."/>
            <person name="Hofstad B.A."/>
            <person name="Robles A."/>
            <person name="Haridas S."/>
            <person name="Riley R."/>
            <person name="LaButti K."/>
            <person name="Pangilinan J."/>
            <person name="Andreopoulos W."/>
            <person name="Lipzen A."/>
            <person name="Yan J."/>
            <person name="Wang M."/>
            <person name="Ng V."/>
            <person name="Grigoriev I.V."/>
            <person name="Spatafora J.W."/>
            <person name="Magnuson J.K."/>
            <person name="Baker S.E."/>
            <person name="Pomraning K.R."/>
        </authorList>
    </citation>
    <scope>NUCLEOTIDE SEQUENCE [LARGE SCALE GENOMIC DNA]</scope>
    <source>
        <strain evidence="2">CBS 7786</strain>
    </source>
</reference>
<sequence length="518" mass="58079">MVNIAFEGCCHGELDKIYRSLQKLSVPIDLLIIAGDFQAVRNARDLSCMAVPVKYQHLGDFHSYYSGQKVAPITTIFIGGNHEASNYLWELYYGGWVAPNIYYMGAGNVLNFNGVRIGGLSGIWKEGDYYKGHFERVPYTEGTKRSIYHIRQYDVVKLYQVSEPVDIMASHDWPAGIEHFGRLNDLLAKKRFLKSDIDNKALGSAPAMTLLKKIRPRYWLSAHLHVKYAAIVKHKPTEQPTSVSMDQTSRVTEYSARNTANNTPPKDGQNANGNGEENGIGTDELMPTTVQAASSLANEDEINIDIFSEREGSKSSPPNGQTLVDCRDDSRATDIRSQELSKSCGDHADAFPKTSTSPVPEPTESAPAIADENNCFDETRFLALDKCLPRREFLQVIHIPTQEHVGAHRLCYDPEWLAITKATEPYMSLNGYQPNLFTTAGEQEALKESIRQAREWVEKYVVEVGKLEIPSNFMATAPCSQSDDSSKGQFQPVEYNNTQTKEFCDLLGIQNRIWRDQS</sequence>
<protein>
    <submittedName>
        <fullName evidence="1">Lariat debranching enzyme, C-terminal domain-containing protein</fullName>
    </submittedName>
</protein>
<organism evidence="1 2">
    <name type="scientific">Lipomyces kononenkoae</name>
    <name type="common">Yeast</name>
    <dbReference type="NCBI Taxonomy" id="34357"/>
    <lineage>
        <taxon>Eukaryota</taxon>
        <taxon>Fungi</taxon>
        <taxon>Dikarya</taxon>
        <taxon>Ascomycota</taxon>
        <taxon>Saccharomycotina</taxon>
        <taxon>Lipomycetes</taxon>
        <taxon>Lipomycetales</taxon>
        <taxon>Lipomycetaceae</taxon>
        <taxon>Lipomyces</taxon>
    </lineage>
</organism>
<accession>A0ACC3T999</accession>